<protein>
    <submittedName>
        <fullName evidence="2">Leucine-rich repeat protein</fullName>
    </submittedName>
</protein>
<keyword evidence="3" id="KW-1185">Reference proteome</keyword>
<dbReference type="Proteomes" id="UP000606889">
    <property type="component" value="Unassembled WGS sequence"/>
</dbReference>
<keyword evidence="1" id="KW-0472">Membrane</keyword>
<organism evidence="2 3">
    <name type="scientific">Christensenella tenuis</name>
    <dbReference type="NCBI Taxonomy" id="2763033"/>
    <lineage>
        <taxon>Bacteria</taxon>
        <taxon>Bacillati</taxon>
        <taxon>Bacillota</taxon>
        <taxon>Clostridia</taxon>
        <taxon>Christensenellales</taxon>
        <taxon>Christensenellaceae</taxon>
        <taxon>Christensenella</taxon>
    </lineage>
</organism>
<reference evidence="2 3" key="1">
    <citation type="submission" date="2020-08" db="EMBL/GenBank/DDBJ databases">
        <title>Genome public.</title>
        <authorList>
            <person name="Liu C."/>
            <person name="Sun Q."/>
        </authorList>
    </citation>
    <scope>NUCLEOTIDE SEQUENCE [LARGE SCALE GENOMIC DNA]</scope>
    <source>
        <strain evidence="2 3">NSJ-35</strain>
    </source>
</reference>
<gene>
    <name evidence="2" type="ORF">H8S18_07475</name>
</gene>
<dbReference type="RefSeq" id="WP_186857676.1">
    <property type="nucleotide sequence ID" value="NZ_JACOON010000003.1"/>
</dbReference>
<keyword evidence="1" id="KW-0812">Transmembrane</keyword>
<dbReference type="InterPro" id="IPR026906">
    <property type="entry name" value="LRR_5"/>
</dbReference>
<dbReference type="Pfam" id="PF13306">
    <property type="entry name" value="LRR_5"/>
    <property type="match status" value="2"/>
</dbReference>
<name>A0ABR7EEG4_9FIRM</name>
<proteinExistence type="predicted"/>
<feature type="transmembrane region" description="Helical" evidence="1">
    <location>
        <begin position="12"/>
        <end position="29"/>
    </location>
</feature>
<dbReference type="InterPro" id="IPR032675">
    <property type="entry name" value="LRR_dom_sf"/>
</dbReference>
<dbReference type="Gene3D" id="2.60.40.10">
    <property type="entry name" value="Immunoglobulins"/>
    <property type="match status" value="1"/>
</dbReference>
<evidence type="ECO:0000313" key="3">
    <source>
        <dbReference type="Proteomes" id="UP000606889"/>
    </source>
</evidence>
<dbReference type="PANTHER" id="PTHR45661:SF3">
    <property type="entry name" value="IG-LIKE DOMAIN-CONTAINING PROTEIN"/>
    <property type="match status" value="1"/>
</dbReference>
<evidence type="ECO:0000313" key="2">
    <source>
        <dbReference type="EMBL" id="MBC5648175.1"/>
    </source>
</evidence>
<comment type="caution">
    <text evidence="2">The sequence shown here is derived from an EMBL/GenBank/DDBJ whole genome shotgun (WGS) entry which is preliminary data.</text>
</comment>
<dbReference type="InterPro" id="IPR053139">
    <property type="entry name" value="Surface_bspA-like"/>
</dbReference>
<dbReference type="EMBL" id="JACOON010000003">
    <property type="protein sequence ID" value="MBC5648175.1"/>
    <property type="molecule type" value="Genomic_DNA"/>
</dbReference>
<dbReference type="InterPro" id="IPR013783">
    <property type="entry name" value="Ig-like_fold"/>
</dbReference>
<keyword evidence="1" id="KW-1133">Transmembrane helix</keyword>
<accession>A0ABR7EEG4</accession>
<dbReference type="PANTHER" id="PTHR45661">
    <property type="entry name" value="SURFACE ANTIGEN"/>
    <property type="match status" value="1"/>
</dbReference>
<dbReference type="Gene3D" id="3.80.10.10">
    <property type="entry name" value="Ribonuclease Inhibitor"/>
    <property type="match status" value="2"/>
</dbReference>
<sequence>MTEKRNVRRISLFITFFIVLCTIIGIIPINTAHAATIYGFVPENFWWDIDSEGNAAIMGVNLGTAKGDIKIPTTLAGGQGPYYIASGTTSPGGSYVGTSGKTYKVTKIHGGYGMYASGEYYTEFGAFSPLSPVNAGNCYANNITGVQFPAQGTIISTDATNLFQAGDSSASAARQSSLTKVTNFPDSYTNLTSAFENCTKLVTGPELGANVTTVTNAFKNCTSLKKLVVYSKSVDMSSAFPGCSDINLYCYKDSAADKAVAGVSDRTYFGEIYTDPPAAVKASAGDSVTVQAQYISDKTNRLTSSVAATWQVNNGGVWENIDTNVSNTTSSHIGTATLTIPDVTLADNGKQFRLYSTDGGSVSEYSSIVTLQIEYGSPATDFVWEFDDAAKTAKVTGYIGAGGDVIVPLSVTGTGEAYGNEYGEYTLGTAGITYTVIDMAAGSRDAGAFSAENKINAGNTGVGNITGVYLPDTLCGEDASFWFYGCTGLTLVDGLPSTITNLSYTYYGCSSLARAPEFPAAAVDLSYTFGECEQLTEVPEIPDTVTVMEDTFFLCKNLVDAPDIPKNVESMEGCFYGCIRLQEPPVIRSTVLKNMRDAFRECGIRTSPVIPDGVTDLSYTFNSCGDMAAVTPIPASVTDMTQTFGSNYELRGDLVVYAKNPTITTILGIGTMYGDLTLYCYKGTTVDTFGQTDRGIAEIRYFGNVTMEMPEEIQAQYGKPVSVTGAYICDEGSSSASVQAHYEVMLPGGQWESAGGRAGFTEQTEDIDGLHKNAVLNIDAEHIVDGMKVRLVATDGNHTFISHEVTVSLDAVISVVVPTKVMFEIDPNVDGAGYTDAAVGSFSNNGGCDVELSVADISGRNGAPLTAYNKYSREEWKNLGRTETENELGFLFQTEGNMLGYIPGQNLTLDELPQGSGQDISYIIAHGNAWTEPKAFVYDITYSVSAIS</sequence>
<evidence type="ECO:0000256" key="1">
    <source>
        <dbReference type="SAM" id="Phobius"/>
    </source>
</evidence>